<proteinExistence type="predicted"/>
<name>A0A4R3YGY4_9PROT</name>
<dbReference type="AlphaFoldDB" id="A0A4R3YGY4"/>
<keyword evidence="1" id="KW-1133">Transmembrane helix</keyword>
<keyword evidence="1" id="KW-0472">Membrane</keyword>
<accession>A0A4R3YGY4</accession>
<dbReference type="InterPro" id="IPR009883">
    <property type="entry name" value="YgfX"/>
</dbReference>
<dbReference type="OrthoDB" id="9182772at2"/>
<keyword evidence="1" id="KW-0812">Transmembrane</keyword>
<protein>
    <submittedName>
        <fullName evidence="2">Toxin CptA</fullName>
    </submittedName>
</protein>
<dbReference type="EMBL" id="SMCO01000001">
    <property type="protein sequence ID" value="TCV90214.1"/>
    <property type="molecule type" value="Genomic_DNA"/>
</dbReference>
<gene>
    <name evidence="2" type="ORF">EDC63_101181</name>
</gene>
<organism evidence="2 3">
    <name type="scientific">Sulfurirhabdus autotrophica</name>
    <dbReference type="NCBI Taxonomy" id="1706046"/>
    <lineage>
        <taxon>Bacteria</taxon>
        <taxon>Pseudomonadati</taxon>
        <taxon>Pseudomonadota</taxon>
        <taxon>Betaproteobacteria</taxon>
        <taxon>Nitrosomonadales</taxon>
        <taxon>Sulfuricellaceae</taxon>
        <taxon>Sulfurirhabdus</taxon>
    </lineage>
</organism>
<sequence>MLNINLKQSRILALMLLFMHSFCILLVWLMPLPFWVKLTGSLILIVSAAFYLQRDALLTFPQSIVALQVDSDCRSEIQSKQGDRITAELMGTSFVAPYLTVLNFKTAEKRFAQHVVIFPDAINREDFRQLRVLLRWKCNQFPPEKGS</sequence>
<dbReference type="Proteomes" id="UP000295367">
    <property type="component" value="Unassembled WGS sequence"/>
</dbReference>
<evidence type="ECO:0000256" key="1">
    <source>
        <dbReference type="SAM" id="Phobius"/>
    </source>
</evidence>
<feature type="transmembrane region" description="Helical" evidence="1">
    <location>
        <begin position="12"/>
        <end position="29"/>
    </location>
</feature>
<evidence type="ECO:0000313" key="2">
    <source>
        <dbReference type="EMBL" id="TCV90214.1"/>
    </source>
</evidence>
<reference evidence="2 3" key="1">
    <citation type="submission" date="2019-03" db="EMBL/GenBank/DDBJ databases">
        <title>Genomic Encyclopedia of Type Strains, Phase IV (KMG-IV): sequencing the most valuable type-strain genomes for metagenomic binning, comparative biology and taxonomic classification.</title>
        <authorList>
            <person name="Goeker M."/>
        </authorList>
    </citation>
    <scope>NUCLEOTIDE SEQUENCE [LARGE SCALE GENOMIC DNA]</scope>
    <source>
        <strain evidence="2 3">DSM 100309</strain>
    </source>
</reference>
<comment type="caution">
    <text evidence="2">The sequence shown here is derived from an EMBL/GenBank/DDBJ whole genome shotgun (WGS) entry which is preliminary data.</text>
</comment>
<dbReference type="Pfam" id="PF07254">
    <property type="entry name" value="Cpta_toxin"/>
    <property type="match status" value="1"/>
</dbReference>
<keyword evidence="3" id="KW-1185">Reference proteome</keyword>
<dbReference type="RefSeq" id="WP_124947818.1">
    <property type="nucleotide sequence ID" value="NZ_BHVT01000073.1"/>
</dbReference>
<evidence type="ECO:0000313" key="3">
    <source>
        <dbReference type="Proteomes" id="UP000295367"/>
    </source>
</evidence>